<dbReference type="STRING" id="1805029.AUK42_04225"/>
<dbReference type="RefSeq" id="WP_406607951.1">
    <property type="nucleotide sequence ID" value="NZ_PFKO01000278.1"/>
</dbReference>
<organism evidence="3 7">
    <name type="scientific">Candidatus Infernicultor aquiphilus</name>
    <dbReference type="NCBI Taxonomy" id="1805029"/>
    <lineage>
        <taxon>Bacteria</taxon>
        <taxon>Pseudomonadati</taxon>
        <taxon>Atribacterota</taxon>
        <taxon>Candidatus Phoenicimicrobiia</taxon>
        <taxon>Candidatus Pheonicimicrobiales</taxon>
        <taxon>Candidatus Phoenicimicrobiaceae</taxon>
        <taxon>Candidatus Infernicultor</taxon>
    </lineage>
</organism>
<reference evidence="8 9" key="2">
    <citation type="submission" date="2017-09" db="EMBL/GenBank/DDBJ databases">
        <title>Depth-based differentiation of microbial function through sediment-hosted aquifers and enrichment of novel symbionts in the deep terrestrial subsurface.</title>
        <authorList>
            <person name="Probst A.J."/>
            <person name="Ladd B."/>
            <person name="Jarett J.K."/>
            <person name="Geller-Mcgrath D.E."/>
            <person name="Sieber C.M."/>
            <person name="Emerson J.B."/>
            <person name="Anantharaman K."/>
            <person name="Thomas B.C."/>
            <person name="Malmstrom R."/>
            <person name="Stieglmeier M."/>
            <person name="Klingl A."/>
            <person name="Woyke T."/>
            <person name="Ryan C.M."/>
            <person name="Banfield J.F."/>
        </authorList>
    </citation>
    <scope>NUCLEOTIDE SEQUENCE [LARGE SCALE GENOMIC DNA]</scope>
    <source>
        <strain evidence="5">CG_4_10_14_3_um_filter_34_13</strain>
        <strain evidence="6">CG_4_9_14_3_um_filter_33_16</strain>
    </source>
</reference>
<dbReference type="AlphaFoldDB" id="A0A1J5GDW9"/>
<dbReference type="Proteomes" id="UP000182763">
    <property type="component" value="Unassembled WGS sequence"/>
</dbReference>
<accession>A0A2M8CC61</accession>
<evidence type="ECO:0000259" key="2">
    <source>
        <dbReference type="Pfam" id="PF13635"/>
    </source>
</evidence>
<evidence type="ECO:0000259" key="1">
    <source>
        <dbReference type="Pfam" id="PF13173"/>
    </source>
</evidence>
<dbReference type="Proteomes" id="UP000231493">
    <property type="component" value="Unassembled WGS sequence"/>
</dbReference>
<dbReference type="Proteomes" id="UP000228560">
    <property type="component" value="Unassembled WGS sequence"/>
</dbReference>
<evidence type="ECO:0000313" key="7">
    <source>
        <dbReference type="Proteomes" id="UP000182763"/>
    </source>
</evidence>
<evidence type="ECO:0000313" key="6">
    <source>
        <dbReference type="EMBL" id="PJB56641.1"/>
    </source>
</evidence>
<proteinExistence type="predicted"/>
<sequence length="409" mass="47101">MKLKARILEKTILKAIKTFPAIVVTGPRQSGKTTLFKMLFSKTRTLVSLEDPDIRIRAKEDPISFLNQYRPPLIIDEIQYVPELLSYIKTRIDENRKPGQWLFTGSQNFTLMQSITQSLAGRAAILFLLPFSLSERVDNARDAQDISTWIKRLDLTNKFDRKISLNEVMMRGFYPEIATNKKVDRKLWCSSYITTYLERDIRNLSNIGDLSQFERFLIACAVRTGQILNLSEVARDIGISVPTAKRWLSLLETAHQLYLLYPYYRNIGKRIVKSPKIYFGDTALCTYLLGFHDADTLLKSPHFGNLFETMIVNDFLKKFLHFGERASMYYLRSRDGLEVDLVIEIGGFLHLFEIKSSMTITSKHITSLKRLANDLGSKVKTAAVISCSDHNFIVKDNIINYNWKNILTI</sequence>
<reference evidence="4" key="3">
    <citation type="submission" date="2017-09" db="EMBL/GenBank/DDBJ databases">
        <title>Depth-based differentiation of microbial function through sediment-hosted aquifers and enrichment of novel symbionts in the deep terrestrial subsurface.</title>
        <authorList>
            <person name="Probst A.J."/>
            <person name="Ladd B."/>
            <person name="Jarett J.K."/>
            <person name="Geller-Mcgrath D.E."/>
            <person name="Sieber C.M.K."/>
            <person name="Emerson J.B."/>
            <person name="Anantharaman K."/>
            <person name="Thomas B.C."/>
            <person name="Malmstrom R."/>
            <person name="Stieglmeier M."/>
            <person name="Klingl A."/>
            <person name="Woyke T."/>
            <person name="Ryan C.M."/>
            <person name="Banfield J.F."/>
        </authorList>
    </citation>
    <scope>NUCLEOTIDE SEQUENCE</scope>
    <source>
        <strain evidence="4">CG_4_8_14_3_um_filter_34_18</strain>
    </source>
</reference>
<name>A0A1J5GDW9_9BACT</name>
<dbReference type="Pfam" id="PF13635">
    <property type="entry name" value="DUF4143"/>
    <property type="match status" value="1"/>
</dbReference>
<reference evidence="3 7" key="1">
    <citation type="journal article" date="2016" name="Environ. Microbiol.">
        <title>Genomic resolution of a cold subsurface aquifer community provides metabolic insights for novel microbes adapted to high CO concentrations.</title>
        <authorList>
            <person name="Probst A.J."/>
            <person name="Castelle C.J."/>
            <person name="Singh A."/>
            <person name="Brown C.T."/>
            <person name="Anantharaman K."/>
            <person name="Sharon I."/>
            <person name="Hug L.A."/>
            <person name="Burstein D."/>
            <person name="Emerson J.B."/>
            <person name="Thomas B.C."/>
            <person name="Banfield J.F."/>
        </authorList>
    </citation>
    <scope>NUCLEOTIDE SEQUENCE [LARGE SCALE GENOMIC DNA]</scope>
    <source>
        <strain evidence="3">CG2_30_33_13</strain>
    </source>
</reference>
<evidence type="ECO:0000313" key="3">
    <source>
        <dbReference type="EMBL" id="OIP70460.1"/>
    </source>
</evidence>
<feature type="domain" description="AAA" evidence="1">
    <location>
        <begin position="20"/>
        <end position="135"/>
    </location>
</feature>
<dbReference type="PANTHER" id="PTHR43566:SF2">
    <property type="entry name" value="DUF4143 DOMAIN-CONTAINING PROTEIN"/>
    <property type="match status" value="1"/>
</dbReference>
<gene>
    <name evidence="3" type="ORF">AUK42_04225</name>
    <name evidence="6" type="ORF">CO097_04680</name>
    <name evidence="5" type="ORF">COZ07_07325</name>
    <name evidence="4" type="ORF">COZ58_04275</name>
</gene>
<dbReference type="Proteomes" id="UP000230646">
    <property type="component" value="Unassembled WGS sequence"/>
</dbReference>
<dbReference type="EMBL" id="MNYY01000085">
    <property type="protein sequence ID" value="OIP70460.1"/>
    <property type="molecule type" value="Genomic_DNA"/>
</dbReference>
<dbReference type="SUPFAM" id="SSF52540">
    <property type="entry name" value="P-loop containing nucleoside triphosphate hydrolases"/>
    <property type="match status" value="1"/>
</dbReference>
<dbReference type="EMBL" id="PFKO01000278">
    <property type="protein sequence ID" value="PIY31962.1"/>
    <property type="molecule type" value="Genomic_DNA"/>
</dbReference>
<dbReference type="EMBL" id="PFTV01000115">
    <property type="protein sequence ID" value="PJB56641.1"/>
    <property type="molecule type" value="Genomic_DNA"/>
</dbReference>
<dbReference type="InterPro" id="IPR025420">
    <property type="entry name" value="DUF4143"/>
</dbReference>
<evidence type="ECO:0000313" key="9">
    <source>
        <dbReference type="Proteomes" id="UP000230646"/>
    </source>
</evidence>
<accession>A0A2M7K8B5</accession>
<evidence type="ECO:0000313" key="4">
    <source>
        <dbReference type="EMBL" id="PIX34350.1"/>
    </source>
</evidence>
<dbReference type="PANTHER" id="PTHR43566">
    <property type="entry name" value="CONSERVED PROTEIN"/>
    <property type="match status" value="1"/>
</dbReference>
<evidence type="ECO:0000313" key="5">
    <source>
        <dbReference type="EMBL" id="PIY31962.1"/>
    </source>
</evidence>
<dbReference type="InterPro" id="IPR027417">
    <property type="entry name" value="P-loop_NTPase"/>
</dbReference>
<accession>A0A2M7PNP5</accession>
<accession>A0A1J5GDW9</accession>
<comment type="caution">
    <text evidence="3">The sequence shown here is derived from an EMBL/GenBank/DDBJ whole genome shotgun (WGS) entry which is preliminary data.</text>
</comment>
<protein>
    <submittedName>
        <fullName evidence="4">GTP-binding protein</fullName>
    </submittedName>
</protein>
<dbReference type="Pfam" id="PF13173">
    <property type="entry name" value="AAA_14"/>
    <property type="match status" value="1"/>
</dbReference>
<evidence type="ECO:0000313" key="8">
    <source>
        <dbReference type="Proteomes" id="UP000228560"/>
    </source>
</evidence>
<dbReference type="EMBL" id="PFIP01000082">
    <property type="protein sequence ID" value="PIX34350.1"/>
    <property type="molecule type" value="Genomic_DNA"/>
</dbReference>
<feature type="domain" description="DUF4143" evidence="2">
    <location>
        <begin position="198"/>
        <end position="357"/>
    </location>
</feature>
<dbReference type="InterPro" id="IPR041682">
    <property type="entry name" value="AAA_14"/>
</dbReference>